<dbReference type="Proteomes" id="UP000299367">
    <property type="component" value="Unassembled WGS sequence"/>
</dbReference>
<evidence type="ECO:0008006" key="3">
    <source>
        <dbReference type="Google" id="ProtNLM"/>
    </source>
</evidence>
<dbReference type="GO" id="GO:0004497">
    <property type="term" value="F:monooxygenase activity"/>
    <property type="evidence" value="ECO:0007669"/>
    <property type="project" value="InterPro"/>
</dbReference>
<comment type="caution">
    <text evidence="1">The sequence shown here is derived from an EMBL/GenBank/DDBJ whole genome shotgun (WGS) entry which is preliminary data.</text>
</comment>
<proteinExistence type="predicted"/>
<dbReference type="RefSeq" id="WP_137906276.1">
    <property type="nucleotide sequence ID" value="NZ_BJCF01000001.1"/>
</dbReference>
<dbReference type="GO" id="GO:0020037">
    <property type="term" value="F:heme binding"/>
    <property type="evidence" value="ECO:0007669"/>
    <property type="project" value="InterPro"/>
</dbReference>
<organism evidence="1 2">
    <name type="scientific">Dolichospermum planctonicum</name>
    <dbReference type="NCBI Taxonomy" id="136072"/>
    <lineage>
        <taxon>Bacteria</taxon>
        <taxon>Bacillati</taxon>
        <taxon>Cyanobacteriota</taxon>
        <taxon>Cyanophyceae</taxon>
        <taxon>Nostocales</taxon>
        <taxon>Aphanizomenonaceae</taxon>
        <taxon>Dolichospermum</taxon>
    </lineage>
</organism>
<dbReference type="SUPFAM" id="SSF48264">
    <property type="entry name" value="Cytochrome P450"/>
    <property type="match status" value="1"/>
</dbReference>
<dbReference type="GO" id="GO:0016705">
    <property type="term" value="F:oxidoreductase activity, acting on paired donors, with incorporation or reduction of molecular oxygen"/>
    <property type="evidence" value="ECO:0007669"/>
    <property type="project" value="InterPro"/>
</dbReference>
<name>A0A480A5S5_9CYAN</name>
<dbReference type="OrthoDB" id="516393at2"/>
<evidence type="ECO:0000313" key="2">
    <source>
        <dbReference type="Proteomes" id="UP000299367"/>
    </source>
</evidence>
<dbReference type="GO" id="GO:0005506">
    <property type="term" value="F:iron ion binding"/>
    <property type="evidence" value="ECO:0007669"/>
    <property type="project" value="InterPro"/>
</dbReference>
<dbReference type="EMBL" id="BJCF01000001">
    <property type="protein sequence ID" value="GCL40410.1"/>
    <property type="molecule type" value="Genomic_DNA"/>
</dbReference>
<dbReference type="Gene3D" id="1.10.630.10">
    <property type="entry name" value="Cytochrome P450"/>
    <property type="match status" value="1"/>
</dbReference>
<accession>A0A480A5S5</accession>
<evidence type="ECO:0000313" key="1">
    <source>
        <dbReference type="EMBL" id="GCL40410.1"/>
    </source>
</evidence>
<sequence>MRPTTIPKTNLQPSLLDKALNHFQAWAIENPQNPVSRTFLPIISFVEGTIANNPPYLDRKRQVLGDAFCCAGEVVLGDFKTLETALTSPQARDWRLGTSMLSSSHGPGVDQGGRNVLLITLSDAAAGGENHDAFRKCVDNYFFNEGMVMRQNDQVAQRLFNKLAADYVDRITNNTLEEFFNNDQRDWMGFLVRYLHYVIFGINPDDQATIRIITTLHYTKRGTLYYFAGSSSLEKLNIWGFRQVPELVEQVATIYENSPALANFQENDPKYHKMTRRELAKLMVSLMSIAGLQGPLHLGKTAMGYQPLPAYQGRQTDKIDIKSYWDRLDLNDRPSIQLFLLECARLFMPVSASHRVATEPFTVTLAGKARTFPKGTKILIPMLLGMLSEDFWGKTAYEFNANRENLCPFHMGFNSVGSRHAGRICPGKDLALEMLTNVIISVGKARRSYLSQIS</sequence>
<reference evidence="2" key="1">
    <citation type="submission" date="2019-02" db="EMBL/GenBank/DDBJ databases">
        <title>Draft genome sequence of Dolichospermum planctonicum NIES-80.</title>
        <authorList>
            <person name="Yamaguchi H."/>
            <person name="Suzuki S."/>
            <person name="Kawachi M."/>
        </authorList>
    </citation>
    <scope>NUCLEOTIDE SEQUENCE [LARGE SCALE GENOMIC DNA]</scope>
    <source>
        <strain evidence="2">NIES-80</strain>
    </source>
</reference>
<protein>
    <recommendedName>
        <fullName evidence="3">Cytochrome 450</fullName>
    </recommendedName>
</protein>
<dbReference type="AlphaFoldDB" id="A0A480A5S5"/>
<gene>
    <name evidence="1" type="ORF">NIES80_00950</name>
</gene>
<dbReference type="InterPro" id="IPR036396">
    <property type="entry name" value="Cyt_P450_sf"/>
</dbReference>